<dbReference type="EMBL" id="JADWYK010000001">
    <property type="protein sequence ID" value="MBG8552375.1"/>
    <property type="molecule type" value="Genomic_DNA"/>
</dbReference>
<proteinExistence type="predicted"/>
<evidence type="ECO:0008006" key="3">
    <source>
        <dbReference type="Google" id="ProtNLM"/>
    </source>
</evidence>
<organism evidence="1 2">
    <name type="scientific">Hymenobacter guriensis</name>
    <dbReference type="NCBI Taxonomy" id="2793065"/>
    <lineage>
        <taxon>Bacteria</taxon>
        <taxon>Pseudomonadati</taxon>
        <taxon>Bacteroidota</taxon>
        <taxon>Cytophagia</taxon>
        <taxon>Cytophagales</taxon>
        <taxon>Hymenobacteraceae</taxon>
        <taxon>Hymenobacter</taxon>
    </lineage>
</organism>
<dbReference type="RefSeq" id="WP_196953414.1">
    <property type="nucleotide sequence ID" value="NZ_JADWYK010000001.1"/>
</dbReference>
<keyword evidence="2" id="KW-1185">Reference proteome</keyword>
<dbReference type="Proteomes" id="UP000601099">
    <property type="component" value="Unassembled WGS sequence"/>
</dbReference>
<reference evidence="1 2" key="1">
    <citation type="submission" date="2020-11" db="EMBL/GenBank/DDBJ databases">
        <title>Hymenobacter sp.</title>
        <authorList>
            <person name="Kim M.K."/>
        </authorList>
    </citation>
    <scope>NUCLEOTIDE SEQUENCE [LARGE SCALE GENOMIC DNA]</scope>
    <source>
        <strain evidence="1 2">BT594</strain>
    </source>
</reference>
<protein>
    <recommendedName>
        <fullName evidence="3">Transposase</fullName>
    </recommendedName>
</protein>
<name>A0ABS0KX76_9BACT</name>
<evidence type="ECO:0000313" key="1">
    <source>
        <dbReference type="EMBL" id="MBG8552375.1"/>
    </source>
</evidence>
<comment type="caution">
    <text evidence="1">The sequence shown here is derived from an EMBL/GenBank/DDBJ whole genome shotgun (WGS) entry which is preliminary data.</text>
</comment>
<sequence>MYEYLIYYEDKRGAGFLVTLLADSTRQAYDLFRQQHPEAVYCDCGLASAA</sequence>
<gene>
    <name evidence="1" type="ORF">I5L79_02395</name>
</gene>
<accession>A0ABS0KX76</accession>
<evidence type="ECO:0000313" key="2">
    <source>
        <dbReference type="Proteomes" id="UP000601099"/>
    </source>
</evidence>